<organism evidence="3 4">
    <name type="scientific">Hortaea werneckii</name>
    <name type="common">Black yeast</name>
    <name type="synonym">Cladosporium werneckii</name>
    <dbReference type="NCBI Taxonomy" id="91943"/>
    <lineage>
        <taxon>Eukaryota</taxon>
        <taxon>Fungi</taxon>
        <taxon>Dikarya</taxon>
        <taxon>Ascomycota</taxon>
        <taxon>Pezizomycotina</taxon>
        <taxon>Dothideomycetes</taxon>
        <taxon>Dothideomycetidae</taxon>
        <taxon>Mycosphaerellales</taxon>
        <taxon>Teratosphaeriaceae</taxon>
        <taxon>Hortaea</taxon>
    </lineage>
</organism>
<dbReference type="SUPFAM" id="SSF50685">
    <property type="entry name" value="Barwin-like endoglucanases"/>
    <property type="match status" value="1"/>
</dbReference>
<dbReference type="Gene3D" id="2.40.40.10">
    <property type="entry name" value="RlpA-like domain"/>
    <property type="match status" value="1"/>
</dbReference>
<dbReference type="InterPro" id="IPR036908">
    <property type="entry name" value="RlpA-like_sf"/>
</dbReference>
<name>A0A3M7DDU0_HORWE</name>
<dbReference type="AlphaFoldDB" id="A0A3M7DDU0"/>
<evidence type="ECO:0000256" key="1">
    <source>
        <dbReference type="ARBA" id="ARBA00022729"/>
    </source>
</evidence>
<sequence length="233" mass="24840">MSGQANKAGDEKEIEIPEWENAAVGHKTKNTAGGLTGTRSPLDRLLSSQKRYLGLKRKTFLWIILAISLCLLALIIGLSVQGKSKILAVISANVTNEDPNSSKSNLPLPSNADTFTGDLTYYQPGLGACGVTSTEDDFIVSLSHILFDAAGSSTDSGGNSNENPLCGKMLRATRYNEGASAQRSVDLKVVDRCTGCEVDDLDTSLKAFERLARSASGRVDVSWAWLQPAQTGS</sequence>
<keyword evidence="2" id="KW-0812">Transmembrane</keyword>
<evidence type="ECO:0000313" key="4">
    <source>
        <dbReference type="Proteomes" id="UP000270230"/>
    </source>
</evidence>
<accession>A0A3M7DDU0</accession>
<dbReference type="VEuPathDB" id="FungiDB:BTJ68_15041"/>
<feature type="transmembrane region" description="Helical" evidence="2">
    <location>
        <begin position="60"/>
        <end position="80"/>
    </location>
</feature>
<reference evidence="3 4" key="1">
    <citation type="journal article" date="2018" name="BMC Genomics">
        <title>Genomic evidence for intraspecific hybridization in a clonal and extremely halotolerant yeast.</title>
        <authorList>
            <person name="Gostincar C."/>
            <person name="Stajich J.E."/>
            <person name="Zupancic J."/>
            <person name="Zalar P."/>
            <person name="Gunde-Cimerman N."/>
        </authorList>
    </citation>
    <scope>NUCLEOTIDE SEQUENCE [LARGE SCALE GENOMIC DNA]</scope>
    <source>
        <strain evidence="3 4">EXF-151</strain>
    </source>
</reference>
<protein>
    <recommendedName>
        <fullName evidence="5">RlpA-like protein double-psi beta-barrel domain-containing protein</fullName>
    </recommendedName>
</protein>
<comment type="caution">
    <text evidence="3">The sequence shown here is derived from an EMBL/GenBank/DDBJ whole genome shotgun (WGS) entry which is preliminary data.</text>
</comment>
<proteinExistence type="predicted"/>
<keyword evidence="1" id="KW-0732">Signal</keyword>
<keyword evidence="2" id="KW-1133">Transmembrane helix</keyword>
<dbReference type="Proteomes" id="UP000270230">
    <property type="component" value="Unassembled WGS sequence"/>
</dbReference>
<evidence type="ECO:0000313" key="3">
    <source>
        <dbReference type="EMBL" id="RMY62475.1"/>
    </source>
</evidence>
<dbReference type="CDD" id="cd22191">
    <property type="entry name" value="DPBB_RlpA_EXP_N-like"/>
    <property type="match status" value="1"/>
</dbReference>
<gene>
    <name evidence="3" type="ORF">D0865_00399</name>
</gene>
<dbReference type="InterPro" id="IPR051477">
    <property type="entry name" value="Expansin_CellWall"/>
</dbReference>
<dbReference type="PANTHER" id="PTHR31836:SF28">
    <property type="entry name" value="SRCR DOMAIN-CONTAINING PROTEIN-RELATED"/>
    <property type="match status" value="1"/>
</dbReference>
<dbReference type="OrthoDB" id="623670at2759"/>
<evidence type="ECO:0000256" key="2">
    <source>
        <dbReference type="SAM" id="Phobius"/>
    </source>
</evidence>
<dbReference type="EMBL" id="QWIN01000011">
    <property type="protein sequence ID" value="RMY62475.1"/>
    <property type="molecule type" value="Genomic_DNA"/>
</dbReference>
<evidence type="ECO:0008006" key="5">
    <source>
        <dbReference type="Google" id="ProtNLM"/>
    </source>
</evidence>
<dbReference type="PANTHER" id="PTHR31836">
    <property type="match status" value="1"/>
</dbReference>
<keyword evidence="2" id="KW-0472">Membrane</keyword>